<feature type="compositionally biased region" description="Basic and acidic residues" evidence="1">
    <location>
        <begin position="32"/>
        <end position="42"/>
    </location>
</feature>
<dbReference type="AlphaFoldDB" id="A0A9W9YI94"/>
<comment type="caution">
    <text evidence="2">The sequence shown here is derived from an EMBL/GenBank/DDBJ whole genome shotgun (WGS) entry which is preliminary data.</text>
</comment>
<feature type="region of interest" description="Disordered" evidence="1">
    <location>
        <begin position="20"/>
        <end position="42"/>
    </location>
</feature>
<dbReference type="EMBL" id="MU827778">
    <property type="protein sequence ID" value="KAJ7340483.1"/>
    <property type="molecule type" value="Genomic_DNA"/>
</dbReference>
<evidence type="ECO:0000313" key="2">
    <source>
        <dbReference type="EMBL" id="KAJ7340483.1"/>
    </source>
</evidence>
<proteinExistence type="predicted"/>
<organism evidence="2 3">
    <name type="scientific">Desmophyllum pertusum</name>
    <dbReference type="NCBI Taxonomy" id="174260"/>
    <lineage>
        <taxon>Eukaryota</taxon>
        <taxon>Metazoa</taxon>
        <taxon>Cnidaria</taxon>
        <taxon>Anthozoa</taxon>
        <taxon>Hexacorallia</taxon>
        <taxon>Scleractinia</taxon>
        <taxon>Caryophylliina</taxon>
        <taxon>Caryophylliidae</taxon>
        <taxon>Desmophyllum</taxon>
    </lineage>
</organism>
<evidence type="ECO:0000256" key="1">
    <source>
        <dbReference type="SAM" id="MobiDB-lite"/>
    </source>
</evidence>
<reference evidence="2" key="1">
    <citation type="submission" date="2023-01" db="EMBL/GenBank/DDBJ databases">
        <title>Genome assembly of the deep-sea coral Lophelia pertusa.</title>
        <authorList>
            <person name="Herrera S."/>
            <person name="Cordes E."/>
        </authorList>
    </citation>
    <scope>NUCLEOTIDE SEQUENCE</scope>
    <source>
        <strain evidence="2">USNM1676648</strain>
        <tissue evidence="2">Polyp</tissue>
    </source>
</reference>
<accession>A0A9W9YI94</accession>
<gene>
    <name evidence="2" type="ORF">OS493_003233</name>
</gene>
<keyword evidence="3" id="KW-1185">Reference proteome</keyword>
<sequence>MKINLNDEDRNIKHCFSSTELNNGDIGNTDPGSDRLAKDNDKPWDDILTETTRTSLETCREKLSNMGQNQLIRFQKTDDELPTRRNLKAIAFHGPRGIDSVWDGCTKFKEKDYFHPEFLEQLIMN</sequence>
<evidence type="ECO:0000313" key="3">
    <source>
        <dbReference type="Proteomes" id="UP001163046"/>
    </source>
</evidence>
<dbReference type="Proteomes" id="UP001163046">
    <property type="component" value="Unassembled WGS sequence"/>
</dbReference>
<protein>
    <submittedName>
        <fullName evidence="2">Uncharacterized protein</fullName>
    </submittedName>
</protein>
<name>A0A9W9YI94_9CNID</name>